<reference evidence="2" key="1">
    <citation type="submission" date="2018-05" db="EMBL/GenBank/DDBJ databases">
        <authorList>
            <person name="Lanie J.A."/>
            <person name="Ng W.-L."/>
            <person name="Kazmierczak K.M."/>
            <person name="Andrzejewski T.M."/>
            <person name="Davidsen T.M."/>
            <person name="Wayne K.J."/>
            <person name="Tettelin H."/>
            <person name="Glass J.I."/>
            <person name="Rusch D."/>
            <person name="Podicherti R."/>
            <person name="Tsui H.-C.T."/>
            <person name="Winkler M.E."/>
        </authorList>
    </citation>
    <scope>NUCLEOTIDE SEQUENCE</scope>
</reference>
<dbReference type="PANTHER" id="PTHR10491:SF4">
    <property type="entry name" value="METHIONINE ADENOSYLTRANSFERASE 2 SUBUNIT BETA"/>
    <property type="match status" value="1"/>
</dbReference>
<organism evidence="2">
    <name type="scientific">marine metagenome</name>
    <dbReference type="NCBI Taxonomy" id="408172"/>
    <lineage>
        <taxon>unclassified sequences</taxon>
        <taxon>metagenomes</taxon>
        <taxon>ecological metagenomes</taxon>
    </lineage>
</organism>
<name>A0A382WAR7_9ZZZZ</name>
<feature type="non-terminal residue" evidence="2">
    <location>
        <position position="182"/>
    </location>
</feature>
<dbReference type="AlphaFoldDB" id="A0A382WAR7"/>
<dbReference type="InterPro" id="IPR036291">
    <property type="entry name" value="NAD(P)-bd_dom_sf"/>
</dbReference>
<dbReference type="Gene3D" id="3.40.50.720">
    <property type="entry name" value="NAD(P)-binding Rossmann-like Domain"/>
    <property type="match status" value="1"/>
</dbReference>
<dbReference type="EMBL" id="UINC01158387">
    <property type="protein sequence ID" value="SVD55903.1"/>
    <property type="molecule type" value="Genomic_DNA"/>
</dbReference>
<dbReference type="PANTHER" id="PTHR10491">
    <property type="entry name" value="DTDP-4-DEHYDRORHAMNOSE REDUCTASE"/>
    <property type="match status" value="1"/>
</dbReference>
<dbReference type="GO" id="GO:0008831">
    <property type="term" value="F:dTDP-4-dehydrorhamnose reductase activity"/>
    <property type="evidence" value="ECO:0007669"/>
    <property type="project" value="TreeGrafter"/>
</dbReference>
<accession>A0A382WAR7</accession>
<dbReference type="InterPro" id="IPR005913">
    <property type="entry name" value="dTDP_dehydrorham_reduct"/>
</dbReference>
<feature type="domain" description="RmlD-like substrate binding" evidence="1">
    <location>
        <begin position="43"/>
        <end position="142"/>
    </location>
</feature>
<evidence type="ECO:0000259" key="1">
    <source>
        <dbReference type="Pfam" id="PF04321"/>
    </source>
</evidence>
<dbReference type="SUPFAM" id="SSF51735">
    <property type="entry name" value="NAD(P)-binding Rossmann-fold domains"/>
    <property type="match status" value="1"/>
</dbReference>
<dbReference type="Pfam" id="PF04321">
    <property type="entry name" value="RmlD_sub_bind"/>
    <property type="match status" value="1"/>
</dbReference>
<dbReference type="GO" id="GO:0005829">
    <property type="term" value="C:cytosol"/>
    <property type="evidence" value="ECO:0007669"/>
    <property type="project" value="TreeGrafter"/>
</dbReference>
<dbReference type="GO" id="GO:0019305">
    <property type="term" value="P:dTDP-rhamnose biosynthetic process"/>
    <property type="evidence" value="ECO:0007669"/>
    <property type="project" value="TreeGrafter"/>
</dbReference>
<evidence type="ECO:0000313" key="2">
    <source>
        <dbReference type="EMBL" id="SVD55903.1"/>
    </source>
</evidence>
<sequence>MGSNILKIFSQVNGNYVFGTIRRDSQSKLFKAQMRVNLFTINDANNIGLLNNLFLTIEPDVVINCLGLSSAGKLKKKNTDHNYEIYSKLPHKLSIICKENNARYIHISSDGVFSGKKGNYKETDTPDPLDNYGKSKMLGEVIDKNSINIRTSFFGHSISKDYGLLDWFLSQKEHCFGYSEYH</sequence>
<protein>
    <recommendedName>
        <fullName evidence="1">RmlD-like substrate binding domain-containing protein</fullName>
    </recommendedName>
</protein>
<gene>
    <name evidence="2" type="ORF">METZ01_LOCUS408757</name>
</gene>
<proteinExistence type="predicted"/>
<dbReference type="InterPro" id="IPR029903">
    <property type="entry name" value="RmlD-like-bd"/>
</dbReference>